<proteinExistence type="predicted"/>
<keyword evidence="2" id="KW-0238">DNA-binding</keyword>
<evidence type="ECO:0000313" key="6">
    <source>
        <dbReference type="Proteomes" id="UP001279681"/>
    </source>
</evidence>
<evidence type="ECO:0000313" key="5">
    <source>
        <dbReference type="EMBL" id="MDX8336573.1"/>
    </source>
</evidence>
<dbReference type="EMBL" id="JAVIKH010000011">
    <property type="protein sequence ID" value="MDX8336573.1"/>
    <property type="molecule type" value="Genomic_DNA"/>
</dbReference>
<sequence>MNGILDKKLIEKLTENEKRVYIYLLDNKKLIDSLKIKELAKITYTSSATVIRTAKKLGFKGYKELGFKLKNEAIPLKDCIDDKFYIKNSFEIEKFFKLLDNGKILLYSEGLGENIAKYFYKKLLLLGKNVEYFNSVICGLAQEKICGVKNYDAIILISRKGKEERTLKLASILKELGTKIIVFTSNPHSKLYKISDLGFKFSENIDEIYENYYPNLFYGYTIVFFESLLKKNYEKNNEITKKITE</sequence>
<dbReference type="Pfam" id="PF01380">
    <property type="entry name" value="SIS"/>
    <property type="match status" value="1"/>
</dbReference>
<dbReference type="Proteomes" id="UP001279681">
    <property type="component" value="Unassembled WGS sequence"/>
</dbReference>
<organism evidence="5 6">
    <name type="scientific">Candidatus Cetobacterium colombiensis</name>
    <dbReference type="NCBI Taxonomy" id="3073100"/>
    <lineage>
        <taxon>Bacteria</taxon>
        <taxon>Fusobacteriati</taxon>
        <taxon>Fusobacteriota</taxon>
        <taxon>Fusobacteriia</taxon>
        <taxon>Fusobacteriales</taxon>
        <taxon>Fusobacteriaceae</taxon>
        <taxon>Cetobacterium</taxon>
    </lineage>
</organism>
<dbReference type="PANTHER" id="PTHR30514">
    <property type="entry name" value="GLUCOKINASE"/>
    <property type="match status" value="1"/>
</dbReference>
<dbReference type="RefSeq" id="WP_320313959.1">
    <property type="nucleotide sequence ID" value="NZ_JAVIKH010000011.1"/>
</dbReference>
<evidence type="ECO:0000256" key="2">
    <source>
        <dbReference type="ARBA" id="ARBA00023125"/>
    </source>
</evidence>
<keyword evidence="6" id="KW-1185">Reference proteome</keyword>
<reference evidence="6" key="1">
    <citation type="submission" date="2023-07" db="EMBL/GenBank/DDBJ databases">
        <authorList>
            <person name="Colorado M.A."/>
            <person name="Villamil L.M."/>
            <person name="Melo J.F."/>
            <person name="Rodriguez J.A."/>
            <person name="Ruiz R.Y."/>
        </authorList>
    </citation>
    <scope>NUCLEOTIDE SEQUENCE [LARGE SCALE GENOMIC DNA]</scope>
    <source>
        <strain evidence="6">C33</strain>
    </source>
</reference>
<feature type="domain" description="HTH rpiR-type" evidence="4">
    <location>
        <begin position="1"/>
        <end position="76"/>
    </location>
</feature>
<protein>
    <submittedName>
        <fullName evidence="5">MurR/RpiR family transcriptional regulator</fullName>
    </submittedName>
</protein>
<keyword evidence="1" id="KW-0805">Transcription regulation</keyword>
<dbReference type="InterPro" id="IPR000281">
    <property type="entry name" value="HTH_RpiR"/>
</dbReference>
<dbReference type="SUPFAM" id="SSF53697">
    <property type="entry name" value="SIS domain"/>
    <property type="match status" value="1"/>
</dbReference>
<dbReference type="CDD" id="cd05013">
    <property type="entry name" value="SIS_RpiR"/>
    <property type="match status" value="1"/>
</dbReference>
<dbReference type="SUPFAM" id="SSF46689">
    <property type="entry name" value="Homeodomain-like"/>
    <property type="match status" value="1"/>
</dbReference>
<dbReference type="InterPro" id="IPR001347">
    <property type="entry name" value="SIS_dom"/>
</dbReference>
<dbReference type="PANTHER" id="PTHR30514:SF21">
    <property type="entry name" value="RPIR-FAMILY TRANSCRIPTIONAL REGULATOR"/>
    <property type="match status" value="1"/>
</dbReference>
<evidence type="ECO:0000256" key="1">
    <source>
        <dbReference type="ARBA" id="ARBA00023015"/>
    </source>
</evidence>
<dbReference type="PROSITE" id="PS51071">
    <property type="entry name" value="HTH_RPIR"/>
    <property type="match status" value="1"/>
</dbReference>
<dbReference type="InterPro" id="IPR046348">
    <property type="entry name" value="SIS_dom_sf"/>
</dbReference>
<dbReference type="InterPro" id="IPR047640">
    <property type="entry name" value="RpiR-like"/>
</dbReference>
<accession>A0ABU4WAK1</accession>
<dbReference type="InterPro" id="IPR035472">
    <property type="entry name" value="RpiR-like_SIS"/>
</dbReference>
<gene>
    <name evidence="5" type="ORF">RFV38_08700</name>
</gene>
<keyword evidence="3" id="KW-0804">Transcription</keyword>
<dbReference type="InterPro" id="IPR036388">
    <property type="entry name" value="WH-like_DNA-bd_sf"/>
</dbReference>
<dbReference type="Pfam" id="PF01418">
    <property type="entry name" value="HTH_6"/>
    <property type="match status" value="1"/>
</dbReference>
<name>A0ABU4WAK1_9FUSO</name>
<dbReference type="Gene3D" id="3.40.50.10490">
    <property type="entry name" value="Glucose-6-phosphate isomerase like protein, domain 1"/>
    <property type="match status" value="1"/>
</dbReference>
<dbReference type="InterPro" id="IPR009057">
    <property type="entry name" value="Homeodomain-like_sf"/>
</dbReference>
<evidence type="ECO:0000256" key="3">
    <source>
        <dbReference type="ARBA" id="ARBA00023163"/>
    </source>
</evidence>
<dbReference type="Gene3D" id="1.10.10.10">
    <property type="entry name" value="Winged helix-like DNA-binding domain superfamily/Winged helix DNA-binding domain"/>
    <property type="match status" value="1"/>
</dbReference>
<evidence type="ECO:0000259" key="4">
    <source>
        <dbReference type="PROSITE" id="PS51071"/>
    </source>
</evidence>
<comment type="caution">
    <text evidence="5">The sequence shown here is derived from an EMBL/GenBank/DDBJ whole genome shotgun (WGS) entry which is preliminary data.</text>
</comment>